<evidence type="ECO:0000313" key="3">
    <source>
        <dbReference type="Proteomes" id="UP001152747"/>
    </source>
</evidence>
<protein>
    <submittedName>
        <fullName evidence="2">Uncharacterized protein</fullName>
    </submittedName>
</protein>
<dbReference type="EMBL" id="CANHGI010000006">
    <property type="protein sequence ID" value="CAI5454367.1"/>
    <property type="molecule type" value="Genomic_DNA"/>
</dbReference>
<keyword evidence="3" id="KW-1185">Reference proteome</keyword>
<feature type="compositionally biased region" description="Acidic residues" evidence="1">
    <location>
        <begin position="731"/>
        <end position="763"/>
    </location>
</feature>
<dbReference type="InterPro" id="IPR007669">
    <property type="entry name" value="Chst-1-like"/>
</dbReference>
<evidence type="ECO:0000256" key="1">
    <source>
        <dbReference type="SAM" id="MobiDB-lite"/>
    </source>
</evidence>
<proteinExistence type="predicted"/>
<name>A0A9P1J155_9PELO</name>
<dbReference type="OrthoDB" id="408912at2759"/>
<sequence length="763" mass="88068">MTMKRRFLIFLIIISICCFFSFYISTISSESSGQKIRNESVVTLEINTTTVTTTIQDTTEVETVETSTSSRYATFSMFIPPYIPFRSTFVGSPKYKIAACRIQKNLSTILLNLFCFLNTPVKFRRRAHSLTSEFEANLSSLTCNSSHTTDVFANPIYETKWVVIRDPVERFLSAFVDKCLHEARYVPRRCYGCGNSMLCVLQKQYFRFLKHSQGLISYENYTYEDRHFAPMSWFCEFNKNNLHTFKYFYFGETEKQQSQTIFDIIDEFKKSGVNPDAINLITKQLTQNRTKHSTSGSSTREATGKIMRANQHIMEYLYLIYENDYRVFNLTVIMAAVSTVSVEVPTFDHEEIIELPSLVEENEVPTLQDAEANNSASNNLLEDELPSLEELLELPTIEVVREDDAPEVIEQVNDEVELEEIEPNEDTFVVFVDSEIGEGNAVAAVKKEIAGEKKNGDPFKLVELMQRTASDVVERVFSGLTYREANNLRQTCTMMDKLYIKSRRSVNGPICNVLVTIIKTEFIIQILNDAATPEEKLILPEEDWDKYLRNVTCENLNIDIGMDDMTVDGLRQFFSHWTIHNLHYAGPSITPEKIRLFEEMSQDTLTLNLETHDSTEIVARKLEKVYILRKTPCFFDMINHNRNISKMHVRITWSTLQRALPKMKYMGGNIDGLVHWEIDLYDVPLYQHAEVLAVISQFISYLEQLSLVKIRVVVEDVEHAYMTIDIRNKEDDDTDTEVEEVDEEESEEEDLDSNDDSSSEDEE</sequence>
<comment type="caution">
    <text evidence="2">The sequence shown here is derived from an EMBL/GenBank/DDBJ whole genome shotgun (WGS) entry which is preliminary data.</text>
</comment>
<dbReference type="GO" id="GO:1902884">
    <property type="term" value="P:positive regulation of response to oxidative stress"/>
    <property type="evidence" value="ECO:0007669"/>
    <property type="project" value="InterPro"/>
</dbReference>
<accession>A0A9P1J155</accession>
<dbReference type="AlphaFoldDB" id="A0A9P1J155"/>
<feature type="region of interest" description="Disordered" evidence="1">
    <location>
        <begin position="727"/>
        <end position="763"/>
    </location>
</feature>
<dbReference type="GO" id="GO:0016020">
    <property type="term" value="C:membrane"/>
    <property type="evidence" value="ECO:0007669"/>
    <property type="project" value="InterPro"/>
</dbReference>
<dbReference type="PANTHER" id="PTHR22900">
    <property type="entry name" value="PROTEIN CBG14245-RELATED"/>
    <property type="match status" value="1"/>
</dbReference>
<evidence type="ECO:0000313" key="2">
    <source>
        <dbReference type="EMBL" id="CAI5454367.1"/>
    </source>
</evidence>
<dbReference type="InterPro" id="IPR005331">
    <property type="entry name" value="Sulfotransferase"/>
</dbReference>
<reference evidence="2" key="1">
    <citation type="submission" date="2022-11" db="EMBL/GenBank/DDBJ databases">
        <authorList>
            <person name="Kikuchi T."/>
        </authorList>
    </citation>
    <scope>NUCLEOTIDE SEQUENCE</scope>
    <source>
        <strain evidence="2">PS1010</strain>
    </source>
</reference>
<organism evidence="2 3">
    <name type="scientific">Caenorhabditis angaria</name>
    <dbReference type="NCBI Taxonomy" id="860376"/>
    <lineage>
        <taxon>Eukaryota</taxon>
        <taxon>Metazoa</taxon>
        <taxon>Ecdysozoa</taxon>
        <taxon>Nematoda</taxon>
        <taxon>Chromadorea</taxon>
        <taxon>Rhabditida</taxon>
        <taxon>Rhabditina</taxon>
        <taxon>Rhabditomorpha</taxon>
        <taxon>Rhabditoidea</taxon>
        <taxon>Rhabditidae</taxon>
        <taxon>Peloderinae</taxon>
        <taxon>Caenorhabditis</taxon>
    </lineage>
</organism>
<dbReference type="Pfam" id="PF03567">
    <property type="entry name" value="Sulfotransfer_2"/>
    <property type="match status" value="1"/>
</dbReference>
<dbReference type="GO" id="GO:0047756">
    <property type="term" value="F:chondroitin 4-sulfotransferase activity"/>
    <property type="evidence" value="ECO:0007669"/>
    <property type="project" value="InterPro"/>
</dbReference>
<dbReference type="Proteomes" id="UP001152747">
    <property type="component" value="Unassembled WGS sequence"/>
</dbReference>
<dbReference type="PANTHER" id="PTHR22900:SF9">
    <property type="entry name" value="CARBOHYDRATE SULFOTRANSFERASE-RELATED"/>
    <property type="match status" value="1"/>
</dbReference>
<dbReference type="GO" id="GO:0050650">
    <property type="term" value="P:chondroitin sulfate proteoglycan biosynthetic process"/>
    <property type="evidence" value="ECO:0007669"/>
    <property type="project" value="InterPro"/>
</dbReference>
<gene>
    <name evidence="2" type="ORF">CAMP_LOCUS17004</name>
</gene>